<evidence type="ECO:0000256" key="10">
    <source>
        <dbReference type="SAM" id="MobiDB-lite"/>
    </source>
</evidence>
<evidence type="ECO:0000256" key="1">
    <source>
        <dbReference type="ARBA" id="ARBA00004170"/>
    </source>
</evidence>
<dbReference type="RefSeq" id="XP_069196340.1">
    <property type="nucleotide sequence ID" value="XM_069340594.1"/>
</dbReference>
<dbReference type="InterPro" id="IPR023632">
    <property type="entry name" value="ATP_synth_F1_gsu_CS"/>
</dbReference>
<comment type="subcellular location">
    <subcellularLocation>
        <location evidence="1">Membrane</location>
        <topology evidence="1">Peripheral membrane protein</topology>
    </subcellularLocation>
</comment>
<comment type="similarity">
    <text evidence="2 9">Belongs to the ATPase gamma chain family.</text>
</comment>
<dbReference type="PROSITE" id="PS00153">
    <property type="entry name" value="ATPASE_GAMMA"/>
    <property type="match status" value="1"/>
</dbReference>
<dbReference type="InterPro" id="IPR000131">
    <property type="entry name" value="ATP_synth_F1_gsu"/>
</dbReference>
<name>A0ABR3P1W6_9PEZI</name>
<dbReference type="InterPro" id="IPR035968">
    <property type="entry name" value="ATP_synth_F1_ATPase_gsu"/>
</dbReference>
<gene>
    <name evidence="11" type="ORF">AAFC00_000139</name>
</gene>
<dbReference type="PIRSF" id="PIRSF039089">
    <property type="entry name" value="ATP_synthase_gamma"/>
    <property type="match status" value="1"/>
</dbReference>
<reference evidence="11 12" key="1">
    <citation type="submission" date="2024-07" db="EMBL/GenBank/DDBJ databases">
        <title>Draft sequence of the Neodothiora populina.</title>
        <authorList>
            <person name="Drown D.D."/>
            <person name="Schuette U.S."/>
            <person name="Buechlein A.B."/>
            <person name="Rusch D.R."/>
            <person name="Winton L.W."/>
            <person name="Adams G.A."/>
        </authorList>
    </citation>
    <scope>NUCLEOTIDE SEQUENCE [LARGE SCALE GENOMIC DNA]</scope>
    <source>
        <strain evidence="11 12">CPC 39397</strain>
    </source>
</reference>
<comment type="subunit">
    <text evidence="9">F-type ATPases have 2 components, CF(1) - the catalytic core - and CF(0) - the membrane proton channel. CF(1) and CF(0) have multiple subunits.</text>
</comment>
<evidence type="ECO:0000256" key="6">
    <source>
        <dbReference type="ARBA" id="ARBA00023136"/>
    </source>
</evidence>
<evidence type="ECO:0000256" key="4">
    <source>
        <dbReference type="ARBA" id="ARBA00022781"/>
    </source>
</evidence>
<evidence type="ECO:0000313" key="11">
    <source>
        <dbReference type="EMBL" id="KAL1296658.1"/>
    </source>
</evidence>
<evidence type="ECO:0000256" key="9">
    <source>
        <dbReference type="RuleBase" id="RU004001"/>
    </source>
</evidence>
<protein>
    <recommendedName>
        <fullName evidence="9">ATP synthase subunit gamma</fullName>
    </recommendedName>
</protein>
<evidence type="ECO:0000256" key="2">
    <source>
        <dbReference type="ARBA" id="ARBA00007681"/>
    </source>
</evidence>
<dbReference type="Gene3D" id="1.10.287.80">
    <property type="entry name" value="ATP synthase, gamma subunit, helix hairpin domain"/>
    <property type="match status" value="1"/>
</dbReference>
<sequence>MLSRAVRPAARAGAQALRPTAAAPSMTASASANYATLREIEDRLKSIRNIEKITKTMKIVASTKLTRAQRAMTESRSYGQTSNQVFDEAETKVTDAEGKKQLLVICSSDKGLCGGIHSGLSRATRKLFNEPNANYDLVIVGEKCKAQLSRSSPKSIKLSFSNFGKDIPTFADASAIADQVTLIANSGDYAGVKIMYNKFVNAQSYEPTIIDAFSAEAIAASPNFSNFEVDDSILGNLQEYALANGLFWALAEGHACEQSARRNAMDNASKNAGDMINRFQILFNRTRQAVITGELVEIITGAAASEE</sequence>
<evidence type="ECO:0000256" key="8">
    <source>
        <dbReference type="ARBA" id="ARBA00023310"/>
    </source>
</evidence>
<dbReference type="NCBIfam" id="TIGR01146">
    <property type="entry name" value="ATPsyn_F1gamma"/>
    <property type="match status" value="1"/>
</dbReference>
<dbReference type="PANTHER" id="PTHR11693">
    <property type="entry name" value="ATP SYNTHASE GAMMA CHAIN"/>
    <property type="match status" value="1"/>
</dbReference>
<dbReference type="CDD" id="cd12151">
    <property type="entry name" value="F1-ATPase_gamma"/>
    <property type="match status" value="1"/>
</dbReference>
<keyword evidence="6" id="KW-0472">Membrane</keyword>
<organism evidence="11 12">
    <name type="scientific">Neodothiora populina</name>
    <dbReference type="NCBI Taxonomy" id="2781224"/>
    <lineage>
        <taxon>Eukaryota</taxon>
        <taxon>Fungi</taxon>
        <taxon>Dikarya</taxon>
        <taxon>Ascomycota</taxon>
        <taxon>Pezizomycotina</taxon>
        <taxon>Dothideomycetes</taxon>
        <taxon>Dothideomycetidae</taxon>
        <taxon>Dothideales</taxon>
        <taxon>Dothioraceae</taxon>
        <taxon>Neodothiora</taxon>
    </lineage>
</organism>
<dbReference type="Gene3D" id="3.40.1380.10">
    <property type="match status" value="1"/>
</dbReference>
<accession>A0ABR3P1W6</accession>
<comment type="caution">
    <text evidence="11">The sequence shown here is derived from an EMBL/GenBank/DDBJ whole genome shotgun (WGS) entry which is preliminary data.</text>
</comment>
<dbReference type="EMBL" id="JBFMKM010000018">
    <property type="protein sequence ID" value="KAL1296658.1"/>
    <property type="molecule type" value="Genomic_DNA"/>
</dbReference>
<dbReference type="Pfam" id="PF00231">
    <property type="entry name" value="ATP-synt"/>
    <property type="match status" value="1"/>
</dbReference>
<evidence type="ECO:0000256" key="7">
    <source>
        <dbReference type="ARBA" id="ARBA00023196"/>
    </source>
</evidence>
<dbReference type="SUPFAM" id="SSF52943">
    <property type="entry name" value="ATP synthase (F1-ATPase), gamma subunit"/>
    <property type="match status" value="1"/>
</dbReference>
<dbReference type="PANTHER" id="PTHR11693:SF22">
    <property type="entry name" value="ATP SYNTHASE SUBUNIT GAMMA, MITOCHONDRIAL"/>
    <property type="match status" value="1"/>
</dbReference>
<dbReference type="Proteomes" id="UP001562354">
    <property type="component" value="Unassembled WGS sequence"/>
</dbReference>
<evidence type="ECO:0000256" key="3">
    <source>
        <dbReference type="ARBA" id="ARBA00022448"/>
    </source>
</evidence>
<proteinExistence type="inferred from homology"/>
<keyword evidence="7 9" id="KW-0139">CF(1)</keyword>
<dbReference type="PRINTS" id="PR00126">
    <property type="entry name" value="ATPASEGAMMA"/>
</dbReference>
<keyword evidence="12" id="KW-1185">Reference proteome</keyword>
<evidence type="ECO:0000313" key="12">
    <source>
        <dbReference type="Proteomes" id="UP001562354"/>
    </source>
</evidence>
<evidence type="ECO:0000256" key="5">
    <source>
        <dbReference type="ARBA" id="ARBA00023065"/>
    </source>
</evidence>
<keyword evidence="4 9" id="KW-0375">Hydrogen ion transport</keyword>
<keyword evidence="3 9" id="KW-0813">Transport</keyword>
<keyword evidence="5 9" id="KW-0406">Ion transport</keyword>
<keyword evidence="8 9" id="KW-0066">ATP synthesis</keyword>
<dbReference type="GeneID" id="95973842"/>
<feature type="region of interest" description="Disordered" evidence="10">
    <location>
        <begin position="1"/>
        <end position="25"/>
    </location>
</feature>